<evidence type="ECO:0000256" key="1">
    <source>
        <dbReference type="ARBA" id="ARBA00004141"/>
    </source>
</evidence>
<dbReference type="PANTHER" id="PTHR19282:SF551">
    <property type="entry name" value="RE08073P-RELATED"/>
    <property type="match status" value="1"/>
</dbReference>
<dbReference type="AlphaFoldDB" id="A0AAV5UJ21"/>
<dbReference type="Pfam" id="PF00335">
    <property type="entry name" value="Tetraspanin"/>
    <property type="match status" value="1"/>
</dbReference>
<dbReference type="PANTHER" id="PTHR19282">
    <property type="entry name" value="TETRASPANIN"/>
    <property type="match status" value="1"/>
</dbReference>
<dbReference type="Gene3D" id="1.10.1450.10">
    <property type="entry name" value="Tetraspanin"/>
    <property type="match status" value="1"/>
</dbReference>
<evidence type="ECO:0000313" key="6">
    <source>
        <dbReference type="EMBL" id="GMT06327.1"/>
    </source>
</evidence>
<feature type="transmembrane region" description="Helical" evidence="5">
    <location>
        <begin position="121"/>
        <end position="143"/>
    </location>
</feature>
<feature type="transmembrane region" description="Helical" evidence="5">
    <location>
        <begin position="280"/>
        <end position="306"/>
    </location>
</feature>
<keyword evidence="2 5" id="KW-0812">Transmembrane</keyword>
<reference evidence="6" key="1">
    <citation type="submission" date="2023-10" db="EMBL/GenBank/DDBJ databases">
        <title>Genome assembly of Pristionchus species.</title>
        <authorList>
            <person name="Yoshida K."/>
            <person name="Sommer R.J."/>
        </authorList>
    </citation>
    <scope>NUCLEOTIDE SEQUENCE</scope>
    <source>
        <strain evidence="6">RS0144</strain>
    </source>
</reference>
<accession>A0AAV5UJ21</accession>
<feature type="transmembrane region" description="Helical" evidence="5">
    <location>
        <begin position="47"/>
        <end position="70"/>
    </location>
</feature>
<dbReference type="Proteomes" id="UP001432027">
    <property type="component" value="Unassembled WGS sequence"/>
</dbReference>
<feature type="transmembrane region" description="Helical" evidence="5">
    <location>
        <begin position="90"/>
        <end position="114"/>
    </location>
</feature>
<proteinExistence type="predicted"/>
<evidence type="ECO:0008006" key="8">
    <source>
        <dbReference type="Google" id="ProtNLM"/>
    </source>
</evidence>
<dbReference type="CDD" id="cd03127">
    <property type="entry name" value="tetraspanin_LEL"/>
    <property type="match status" value="1"/>
</dbReference>
<organism evidence="6 7">
    <name type="scientific">Pristionchus entomophagus</name>
    <dbReference type="NCBI Taxonomy" id="358040"/>
    <lineage>
        <taxon>Eukaryota</taxon>
        <taxon>Metazoa</taxon>
        <taxon>Ecdysozoa</taxon>
        <taxon>Nematoda</taxon>
        <taxon>Chromadorea</taxon>
        <taxon>Rhabditida</taxon>
        <taxon>Rhabditina</taxon>
        <taxon>Diplogasteromorpha</taxon>
        <taxon>Diplogasteroidea</taxon>
        <taxon>Neodiplogasteridae</taxon>
        <taxon>Pristionchus</taxon>
    </lineage>
</organism>
<feature type="transmembrane region" description="Helical" evidence="5">
    <location>
        <begin position="20"/>
        <end position="40"/>
    </location>
</feature>
<feature type="non-terminal residue" evidence="6">
    <location>
        <position position="1"/>
    </location>
</feature>
<protein>
    <recommendedName>
        <fullName evidence="8">Tetraspanin</fullName>
    </recommendedName>
</protein>
<dbReference type="EMBL" id="BTSX01000006">
    <property type="protein sequence ID" value="GMT06327.1"/>
    <property type="molecule type" value="Genomic_DNA"/>
</dbReference>
<comment type="caution">
    <text evidence="6">The sequence shown here is derived from an EMBL/GenBank/DDBJ whole genome shotgun (WGS) entry which is preliminary data.</text>
</comment>
<keyword evidence="3 5" id="KW-1133">Transmembrane helix</keyword>
<sequence>VDRVSSPAFLSLPPSLPPSVSPLPFFFLLFTSTIIMAGCVNALRSLVFIFNLLFWIAGIVTLGLGCWLLLDPAASDFFALHSANDGSYRVVAWLLVVAGAIMTFMGCCGCCGAWKQSQGALCGFFLILMIVFCLELTAAVIAYNKQETIRSYVESSIYDTIRNRYANDENHKNALDYIQKSFGCCGSKSYLDWLQASWDKRGKVNEHRKMEHGIGAIGGGRGSGYGRVPESCCNELGLHNYPVKCGVSFNDLQLHTYADFIHPKGCADALYNWVSSKLDFAIAICVIVGIIQLIGMALSMILCCCINQDDKKYNDY</sequence>
<dbReference type="InterPro" id="IPR018499">
    <property type="entry name" value="Tetraspanin/Peripherin"/>
</dbReference>
<name>A0AAV5UJ21_9BILA</name>
<dbReference type="GO" id="GO:0005886">
    <property type="term" value="C:plasma membrane"/>
    <property type="evidence" value="ECO:0007669"/>
    <property type="project" value="TreeGrafter"/>
</dbReference>
<dbReference type="PRINTS" id="PR00259">
    <property type="entry name" value="TMFOUR"/>
</dbReference>
<dbReference type="InterPro" id="IPR008952">
    <property type="entry name" value="Tetraspanin_EC2_sf"/>
</dbReference>
<gene>
    <name evidence="6" type="ORF">PENTCL1PPCAC_28501</name>
</gene>
<evidence type="ECO:0000256" key="3">
    <source>
        <dbReference type="ARBA" id="ARBA00022989"/>
    </source>
</evidence>
<dbReference type="SUPFAM" id="SSF48652">
    <property type="entry name" value="Tetraspanin"/>
    <property type="match status" value="1"/>
</dbReference>
<evidence type="ECO:0000313" key="7">
    <source>
        <dbReference type="Proteomes" id="UP001432027"/>
    </source>
</evidence>
<keyword evidence="7" id="KW-1185">Reference proteome</keyword>
<keyword evidence="4 5" id="KW-0472">Membrane</keyword>
<evidence type="ECO:0000256" key="4">
    <source>
        <dbReference type="ARBA" id="ARBA00023136"/>
    </source>
</evidence>
<evidence type="ECO:0000256" key="2">
    <source>
        <dbReference type="ARBA" id="ARBA00022692"/>
    </source>
</evidence>
<comment type="subcellular location">
    <subcellularLocation>
        <location evidence="1">Membrane</location>
        <topology evidence="1">Multi-pass membrane protein</topology>
    </subcellularLocation>
</comment>
<evidence type="ECO:0000256" key="5">
    <source>
        <dbReference type="SAM" id="Phobius"/>
    </source>
</evidence>
<dbReference type="FunFam" id="1.10.1450.10:FF:000043">
    <property type="entry name" value="Tetraspanin"/>
    <property type="match status" value="1"/>
</dbReference>